<dbReference type="GO" id="GO:0005524">
    <property type="term" value="F:ATP binding"/>
    <property type="evidence" value="ECO:0007669"/>
    <property type="project" value="InterPro"/>
</dbReference>
<dbReference type="FunFam" id="1.10.510.10:FF:000188">
    <property type="entry name" value="CaM kinase-like vesicle-associated, like"/>
    <property type="match status" value="1"/>
</dbReference>
<dbReference type="GeneID" id="103073723"/>
<evidence type="ECO:0000313" key="11">
    <source>
        <dbReference type="Proteomes" id="UP000265300"/>
    </source>
</evidence>
<feature type="compositionally biased region" description="Low complexity" evidence="9">
    <location>
        <begin position="286"/>
        <end position="305"/>
    </location>
</feature>
<feature type="domain" description="Protein kinase" evidence="10">
    <location>
        <begin position="1"/>
        <end position="243"/>
    </location>
</feature>
<feature type="compositionally biased region" description="Polar residues" evidence="9">
    <location>
        <begin position="313"/>
        <end position="354"/>
    </location>
</feature>
<proteinExistence type="inferred from homology"/>
<evidence type="ECO:0000256" key="9">
    <source>
        <dbReference type="SAM" id="MobiDB-lite"/>
    </source>
</evidence>
<reference evidence="12" key="1">
    <citation type="submission" date="2025-08" db="UniProtKB">
        <authorList>
            <consortium name="RefSeq"/>
        </authorList>
    </citation>
    <scope>IDENTIFICATION</scope>
</reference>
<keyword evidence="5" id="KW-0472">Membrane</keyword>
<dbReference type="PANTHER" id="PTHR24347">
    <property type="entry name" value="SERINE/THREONINE-PROTEIN KINASE"/>
    <property type="match status" value="1"/>
</dbReference>
<evidence type="ECO:0000256" key="1">
    <source>
        <dbReference type="ARBA" id="ARBA00001913"/>
    </source>
</evidence>
<dbReference type="Gene3D" id="1.10.510.10">
    <property type="entry name" value="Transferase(Phosphotransferase) domain 1"/>
    <property type="match status" value="1"/>
</dbReference>
<dbReference type="SMART" id="SM00220">
    <property type="entry name" value="S_TKc"/>
    <property type="match status" value="1"/>
</dbReference>
<keyword evidence="6" id="KW-0968">Cytoplasmic vesicle</keyword>
<evidence type="ECO:0000256" key="2">
    <source>
        <dbReference type="ARBA" id="ARBA00004284"/>
    </source>
</evidence>
<dbReference type="Proteomes" id="UP000265300">
    <property type="component" value="Unplaced"/>
</dbReference>
<evidence type="ECO:0000256" key="8">
    <source>
        <dbReference type="ARBA" id="ARBA00039200"/>
    </source>
</evidence>
<evidence type="ECO:0000256" key="4">
    <source>
        <dbReference type="ARBA" id="ARBA00022860"/>
    </source>
</evidence>
<dbReference type="GO" id="GO:0030659">
    <property type="term" value="C:cytoplasmic vesicle membrane"/>
    <property type="evidence" value="ECO:0007669"/>
    <property type="project" value="UniProtKB-SubCell"/>
</dbReference>
<dbReference type="GO" id="GO:0005516">
    <property type="term" value="F:calmodulin binding"/>
    <property type="evidence" value="ECO:0007669"/>
    <property type="project" value="UniProtKB-KW"/>
</dbReference>
<comment type="cofactor">
    <cofactor evidence="1">
        <name>Ca(2+)</name>
        <dbReference type="ChEBI" id="CHEBI:29108"/>
    </cofactor>
</comment>
<feature type="region of interest" description="Disordered" evidence="9">
    <location>
        <begin position="284"/>
        <end position="427"/>
    </location>
</feature>
<evidence type="ECO:0000256" key="7">
    <source>
        <dbReference type="ARBA" id="ARBA00038588"/>
    </source>
</evidence>
<evidence type="ECO:0000256" key="5">
    <source>
        <dbReference type="ARBA" id="ARBA00023136"/>
    </source>
</evidence>
<dbReference type="FunFam" id="3.30.200.20:FF:000155">
    <property type="entry name" value="CaM kinase-like vesicle-associated, like"/>
    <property type="match status" value="1"/>
</dbReference>
<dbReference type="Gene3D" id="3.30.200.20">
    <property type="entry name" value="Phosphorylase Kinase, domain 1"/>
    <property type="match status" value="1"/>
</dbReference>
<evidence type="ECO:0000256" key="6">
    <source>
        <dbReference type="ARBA" id="ARBA00023329"/>
    </source>
</evidence>
<dbReference type="InterPro" id="IPR000719">
    <property type="entry name" value="Prot_kinase_dom"/>
</dbReference>
<protein>
    <recommendedName>
        <fullName evidence="8">CaM kinase-like vesicle-associated protein</fullName>
    </recommendedName>
</protein>
<dbReference type="AlphaFoldDB" id="A0A340Y1E5"/>
<accession>A0A340Y1E5</accession>
<feature type="compositionally biased region" description="Polar residues" evidence="9">
    <location>
        <begin position="393"/>
        <end position="407"/>
    </location>
</feature>
<evidence type="ECO:0000313" key="12">
    <source>
        <dbReference type="RefSeq" id="XP_007466277.1"/>
    </source>
</evidence>
<feature type="compositionally biased region" description="Low complexity" evidence="9">
    <location>
        <begin position="371"/>
        <end position="392"/>
    </location>
</feature>
<dbReference type="SUPFAM" id="SSF56112">
    <property type="entry name" value="Protein kinase-like (PK-like)"/>
    <property type="match status" value="1"/>
</dbReference>
<name>A0A340Y1E5_LIPVE</name>
<comment type="similarity">
    <text evidence="3">Belongs to the protein kinase superfamily. CAMK Ser/Thr protein kinase family.</text>
</comment>
<dbReference type="CTD" id="79012"/>
<gene>
    <name evidence="12" type="primary">CAMKV</name>
</gene>
<dbReference type="GO" id="GO:0004672">
    <property type="term" value="F:protein kinase activity"/>
    <property type="evidence" value="ECO:0007669"/>
    <property type="project" value="InterPro"/>
</dbReference>
<dbReference type="Pfam" id="PF00069">
    <property type="entry name" value="Pkinase"/>
    <property type="match status" value="2"/>
</dbReference>
<dbReference type="PROSITE" id="PS50011">
    <property type="entry name" value="PROTEIN_KINASE_DOM"/>
    <property type="match status" value="1"/>
</dbReference>
<dbReference type="GO" id="GO:0045202">
    <property type="term" value="C:synapse"/>
    <property type="evidence" value="ECO:0007669"/>
    <property type="project" value="UniProtKB-ARBA"/>
</dbReference>
<dbReference type="InterPro" id="IPR011009">
    <property type="entry name" value="Kinase-like_dom_sf"/>
</dbReference>
<keyword evidence="11" id="KW-1185">Reference proteome</keyword>
<evidence type="ECO:0000259" key="10">
    <source>
        <dbReference type="PROSITE" id="PS50011"/>
    </source>
</evidence>
<sequence>MPFGCVTLGDKKNYNQPSEVTDRYDLGQVIKTEEFCEIFRAKDKTTGKLHTCKKFQKRDGRKVRKAAKNEIGILKMVKHPNILQLVDVFVTRKEYFIFLELNLKLENLVYYNRLKNSKIVISDFHLAKLENGLIKEPCGTPEYLAPEVVGRQRYGRPVDCWAIGVIMYILLSGNPPFYEEVEEDDYENHDKNLFRKILAGDYEFDSPYWDDISQAAKDLVTRLMEVEQDQRITAEEAISHEWISGNAASDKNIKDGVCAQIEKNFARAKWKKAVRVTTLMKRLRAPEQSSTAAAQSAPATDTATSGAADRSATPATDGSATPATDGSITPATDGSITPATDGSVTPATDRSVTPATDGRATPAVEESTVPTTQSSATLATKAAATPEPALAQQDSTAPGGTTGQAPPSSKGGEAAGSAQESRREETS</sequence>
<organism evidence="11 12">
    <name type="scientific">Lipotes vexillifer</name>
    <name type="common">Yangtze river dolphin</name>
    <dbReference type="NCBI Taxonomy" id="118797"/>
    <lineage>
        <taxon>Eukaryota</taxon>
        <taxon>Metazoa</taxon>
        <taxon>Chordata</taxon>
        <taxon>Craniata</taxon>
        <taxon>Vertebrata</taxon>
        <taxon>Euteleostomi</taxon>
        <taxon>Mammalia</taxon>
        <taxon>Eutheria</taxon>
        <taxon>Laurasiatheria</taxon>
        <taxon>Artiodactyla</taxon>
        <taxon>Whippomorpha</taxon>
        <taxon>Cetacea</taxon>
        <taxon>Odontoceti</taxon>
        <taxon>Lipotidae</taxon>
        <taxon>Lipotes</taxon>
    </lineage>
</organism>
<comment type="subcellular location">
    <subcellularLocation>
        <location evidence="2">Cytoplasmic vesicle membrane</location>
        <topology evidence="2">Peripheral membrane protein</topology>
    </subcellularLocation>
</comment>
<comment type="subunit">
    <text evidence="7">Interacts with calmodulin, in the presence of calcium.</text>
</comment>
<evidence type="ECO:0000256" key="3">
    <source>
        <dbReference type="ARBA" id="ARBA00006692"/>
    </source>
</evidence>
<dbReference type="RefSeq" id="XP_007466277.1">
    <property type="nucleotide sequence ID" value="XM_007466215.1"/>
</dbReference>
<keyword evidence="4" id="KW-0112">Calmodulin-binding</keyword>